<feature type="region of interest" description="Disordered" evidence="1">
    <location>
        <begin position="118"/>
        <end position="161"/>
    </location>
</feature>
<dbReference type="RefSeq" id="WP_280602676.1">
    <property type="nucleotide sequence ID" value="NZ_JARXRN010000028.1"/>
</dbReference>
<name>A0ABT6JM10_9GAMM</name>
<reference evidence="2 3" key="1">
    <citation type="submission" date="2023-04" db="EMBL/GenBank/DDBJ databases">
        <title>Luteimonas sp. M1R5S18.</title>
        <authorList>
            <person name="Sun J.-Q."/>
        </authorList>
    </citation>
    <scope>NUCLEOTIDE SEQUENCE [LARGE SCALE GENOMIC DNA]</scope>
    <source>
        <strain evidence="2 3">M1R5S18</strain>
    </source>
</reference>
<comment type="caution">
    <text evidence="2">The sequence shown here is derived from an EMBL/GenBank/DDBJ whole genome shotgun (WGS) entry which is preliminary data.</text>
</comment>
<gene>
    <name evidence="2" type="ORF">QFW80_14430</name>
</gene>
<evidence type="ECO:0000313" key="3">
    <source>
        <dbReference type="Proteomes" id="UP001156831"/>
    </source>
</evidence>
<accession>A0ABT6JM10</accession>
<proteinExistence type="predicted"/>
<keyword evidence="3" id="KW-1185">Reference proteome</keyword>
<dbReference type="EMBL" id="JARXRN010000028">
    <property type="protein sequence ID" value="MDH5831715.1"/>
    <property type="molecule type" value="Genomic_DNA"/>
</dbReference>
<evidence type="ECO:0000313" key="2">
    <source>
        <dbReference type="EMBL" id="MDH5831715.1"/>
    </source>
</evidence>
<evidence type="ECO:0000256" key="1">
    <source>
        <dbReference type="SAM" id="MobiDB-lite"/>
    </source>
</evidence>
<dbReference type="Proteomes" id="UP001156831">
    <property type="component" value="Unassembled WGS sequence"/>
</dbReference>
<protein>
    <submittedName>
        <fullName evidence="2">Protein sip-5</fullName>
    </submittedName>
</protein>
<sequence length="161" mass="17683">MRFERLRDEVVMAERRVETRMLRAQTNWRVLKTVWRESWTPARILAVGLAGGFLFGRARPLKKMGTVSPTRWIQLATSLSGLIATFRAKQAAESAEVAAADAGQAAAEAEETVEAVATGAPDVELTPDTPVRTVSDARRRPEAPWTGEPRPAEAATELSER</sequence>
<organism evidence="2 3">
    <name type="scientific">Luteimonas rhizosphaericola</name>
    <dbReference type="NCBI Taxonomy" id="3042024"/>
    <lineage>
        <taxon>Bacteria</taxon>
        <taxon>Pseudomonadati</taxon>
        <taxon>Pseudomonadota</taxon>
        <taxon>Gammaproteobacteria</taxon>
        <taxon>Lysobacterales</taxon>
        <taxon>Lysobacteraceae</taxon>
        <taxon>Luteimonas</taxon>
    </lineage>
</organism>